<keyword evidence="3" id="KW-1185">Reference proteome</keyword>
<name>A0A9W8JLU8_9AGAR</name>
<sequence>MPAADWIHDILPDRWDPVQNSQLVALPPAEPDPYALPARAPASTAGRAPPAPLFIPDHHNPVAARALVPPSTIKSRPPALVGNALPSRKPKASPVVKKEKGTEKGKGTTKASRTSSVVFMSGTWCAESDAVECVVFSYWNIIVVHSA</sequence>
<gene>
    <name evidence="2" type="ORF">NLJ89_g12439</name>
</gene>
<dbReference type="AlphaFoldDB" id="A0A9W8JLU8"/>
<reference evidence="2" key="1">
    <citation type="submission" date="2022-07" db="EMBL/GenBank/DDBJ databases">
        <title>Genome Sequence of Agrocybe chaxingu.</title>
        <authorList>
            <person name="Buettner E."/>
        </authorList>
    </citation>
    <scope>NUCLEOTIDE SEQUENCE</scope>
    <source>
        <strain evidence="2">MP-N11</strain>
    </source>
</reference>
<comment type="caution">
    <text evidence="2">The sequence shown here is derived from an EMBL/GenBank/DDBJ whole genome shotgun (WGS) entry which is preliminary data.</text>
</comment>
<evidence type="ECO:0000313" key="2">
    <source>
        <dbReference type="EMBL" id="KAJ3476863.1"/>
    </source>
</evidence>
<organism evidence="2 3">
    <name type="scientific">Agrocybe chaxingu</name>
    <dbReference type="NCBI Taxonomy" id="84603"/>
    <lineage>
        <taxon>Eukaryota</taxon>
        <taxon>Fungi</taxon>
        <taxon>Dikarya</taxon>
        <taxon>Basidiomycota</taxon>
        <taxon>Agaricomycotina</taxon>
        <taxon>Agaricomycetes</taxon>
        <taxon>Agaricomycetidae</taxon>
        <taxon>Agaricales</taxon>
        <taxon>Agaricineae</taxon>
        <taxon>Strophariaceae</taxon>
        <taxon>Agrocybe</taxon>
    </lineage>
</organism>
<dbReference type="Proteomes" id="UP001148786">
    <property type="component" value="Unassembled WGS sequence"/>
</dbReference>
<feature type="region of interest" description="Disordered" evidence="1">
    <location>
        <begin position="26"/>
        <end position="113"/>
    </location>
</feature>
<evidence type="ECO:0000313" key="3">
    <source>
        <dbReference type="Proteomes" id="UP001148786"/>
    </source>
</evidence>
<protein>
    <submittedName>
        <fullName evidence="2">Uncharacterized protein</fullName>
    </submittedName>
</protein>
<accession>A0A9W8JLU8</accession>
<dbReference type="EMBL" id="JANKHO010004444">
    <property type="protein sequence ID" value="KAJ3476863.1"/>
    <property type="molecule type" value="Genomic_DNA"/>
</dbReference>
<evidence type="ECO:0000256" key="1">
    <source>
        <dbReference type="SAM" id="MobiDB-lite"/>
    </source>
</evidence>
<feature type="compositionally biased region" description="Basic and acidic residues" evidence="1">
    <location>
        <begin position="96"/>
        <end position="106"/>
    </location>
</feature>
<proteinExistence type="predicted"/>